<evidence type="ECO:0000256" key="9">
    <source>
        <dbReference type="ARBA" id="ARBA00022991"/>
    </source>
</evidence>
<feature type="region of interest" description="Disordered" evidence="12">
    <location>
        <begin position="1"/>
        <end position="22"/>
    </location>
</feature>
<dbReference type="InterPro" id="IPR004358">
    <property type="entry name" value="Sig_transdc_His_kin-like_C"/>
</dbReference>
<comment type="similarity">
    <text evidence="2">In the N-terminal section; belongs to the phytochrome family.</text>
</comment>
<feature type="domain" description="Histidine kinase" evidence="14">
    <location>
        <begin position="545"/>
        <end position="759"/>
    </location>
</feature>
<dbReference type="PRINTS" id="PR00344">
    <property type="entry name" value="BCTRLSENSOR"/>
</dbReference>
<dbReference type="InterPro" id="IPR036097">
    <property type="entry name" value="HisK_dim/P_sf"/>
</dbReference>
<evidence type="ECO:0000256" key="5">
    <source>
        <dbReference type="ARBA" id="ARBA00022553"/>
    </source>
</evidence>
<dbReference type="Proteomes" id="UP000625316">
    <property type="component" value="Unassembled WGS sequence"/>
</dbReference>
<dbReference type="PROSITE" id="PS50109">
    <property type="entry name" value="HIS_KIN"/>
    <property type="match status" value="1"/>
</dbReference>
<dbReference type="InterPro" id="IPR029016">
    <property type="entry name" value="GAF-like_dom_sf"/>
</dbReference>
<evidence type="ECO:0000256" key="6">
    <source>
        <dbReference type="ARBA" id="ARBA00022606"/>
    </source>
</evidence>
<evidence type="ECO:0000256" key="2">
    <source>
        <dbReference type="ARBA" id="ARBA00006402"/>
    </source>
</evidence>
<dbReference type="PROSITE" id="PS50046">
    <property type="entry name" value="PHYTOCHROME_2"/>
    <property type="match status" value="1"/>
</dbReference>
<dbReference type="FunFam" id="3.30.565.10:FF:000006">
    <property type="entry name" value="Sensor histidine kinase WalK"/>
    <property type="match status" value="1"/>
</dbReference>
<evidence type="ECO:0000256" key="11">
    <source>
        <dbReference type="ARBA" id="ARBA00023170"/>
    </source>
</evidence>
<dbReference type="EMBL" id="JADEXQ010000012">
    <property type="protein sequence ID" value="MBE9029153.1"/>
    <property type="molecule type" value="Genomic_DNA"/>
</dbReference>
<feature type="domain" description="Phytochrome chromophore attachment site" evidence="13">
    <location>
        <begin position="153"/>
        <end position="315"/>
    </location>
</feature>
<keyword evidence="6" id="KW-0716">Sensory transduction</keyword>
<dbReference type="PANTHER" id="PTHR43304">
    <property type="entry name" value="PHYTOCHROME-LIKE PROTEIN CPH1"/>
    <property type="match status" value="1"/>
</dbReference>
<dbReference type="Gene3D" id="3.30.450.270">
    <property type="match status" value="1"/>
</dbReference>
<keyword evidence="7" id="KW-0808">Transferase</keyword>
<keyword evidence="5" id="KW-0597">Phosphoprotein</keyword>
<dbReference type="SMART" id="SM00388">
    <property type="entry name" value="HisKA"/>
    <property type="match status" value="1"/>
</dbReference>
<keyword evidence="8" id="KW-0418">Kinase</keyword>
<dbReference type="PANTHER" id="PTHR43304:SF1">
    <property type="entry name" value="PAC DOMAIN-CONTAINING PROTEIN"/>
    <property type="match status" value="1"/>
</dbReference>
<dbReference type="InterPro" id="IPR005467">
    <property type="entry name" value="His_kinase_dom"/>
</dbReference>
<keyword evidence="9" id="KW-0157">Chromophore</keyword>
<evidence type="ECO:0000256" key="10">
    <source>
        <dbReference type="ARBA" id="ARBA00023012"/>
    </source>
</evidence>
<dbReference type="EC" id="2.7.13.3" evidence="3"/>
<dbReference type="InterPro" id="IPR016132">
    <property type="entry name" value="Phyto_chromo_attachment"/>
</dbReference>
<comment type="catalytic activity">
    <reaction evidence="1">
        <text>ATP + protein L-histidine = ADP + protein N-phospho-L-histidine.</text>
        <dbReference type="EC" id="2.7.13.3"/>
    </reaction>
</comment>
<dbReference type="InterPro" id="IPR036890">
    <property type="entry name" value="HATPase_C_sf"/>
</dbReference>
<dbReference type="SMART" id="SM00065">
    <property type="entry name" value="GAF"/>
    <property type="match status" value="1"/>
</dbReference>
<dbReference type="Gene3D" id="3.30.565.10">
    <property type="entry name" value="Histidine kinase-like ATPase, C-terminal domain"/>
    <property type="match status" value="1"/>
</dbReference>
<dbReference type="Pfam" id="PF00360">
    <property type="entry name" value="PHY"/>
    <property type="match status" value="1"/>
</dbReference>
<gene>
    <name evidence="15" type="ORF">IQ266_05175</name>
</gene>
<dbReference type="GO" id="GO:0006355">
    <property type="term" value="P:regulation of DNA-templated transcription"/>
    <property type="evidence" value="ECO:0007669"/>
    <property type="project" value="InterPro"/>
</dbReference>
<protein>
    <recommendedName>
        <fullName evidence="3">histidine kinase</fullName>
        <ecNumber evidence="3">2.7.13.3</ecNumber>
    </recommendedName>
</protein>
<dbReference type="GO" id="GO:0000155">
    <property type="term" value="F:phosphorelay sensor kinase activity"/>
    <property type="evidence" value="ECO:0007669"/>
    <property type="project" value="InterPro"/>
</dbReference>
<evidence type="ECO:0000259" key="14">
    <source>
        <dbReference type="PROSITE" id="PS50109"/>
    </source>
</evidence>
<evidence type="ECO:0000313" key="16">
    <source>
        <dbReference type="Proteomes" id="UP000625316"/>
    </source>
</evidence>
<keyword evidence="16" id="KW-1185">Reference proteome</keyword>
<dbReference type="SUPFAM" id="SSF55785">
    <property type="entry name" value="PYP-like sensor domain (PAS domain)"/>
    <property type="match status" value="1"/>
</dbReference>
<dbReference type="SUPFAM" id="SSF55781">
    <property type="entry name" value="GAF domain-like"/>
    <property type="match status" value="2"/>
</dbReference>
<keyword evidence="10" id="KW-0902">Two-component regulatory system</keyword>
<evidence type="ECO:0000256" key="12">
    <source>
        <dbReference type="SAM" id="MobiDB-lite"/>
    </source>
</evidence>
<dbReference type="InterPro" id="IPR035965">
    <property type="entry name" value="PAS-like_dom_sf"/>
</dbReference>
<dbReference type="GO" id="GO:0009584">
    <property type="term" value="P:detection of visible light"/>
    <property type="evidence" value="ECO:0007669"/>
    <property type="project" value="InterPro"/>
</dbReference>
<evidence type="ECO:0000256" key="7">
    <source>
        <dbReference type="ARBA" id="ARBA00022679"/>
    </source>
</evidence>
<proteinExistence type="inferred from homology"/>
<dbReference type="InterPro" id="IPR043150">
    <property type="entry name" value="Phytochrome_PHY_sf"/>
</dbReference>
<keyword evidence="11" id="KW-0675">Receptor</keyword>
<accession>A0A928VK06</accession>
<dbReference type="SMART" id="SM00387">
    <property type="entry name" value="HATPase_c"/>
    <property type="match status" value="1"/>
</dbReference>
<dbReference type="InterPro" id="IPR013515">
    <property type="entry name" value="Phytochrome_cen-reg"/>
</dbReference>
<dbReference type="AlphaFoldDB" id="A0A928VK06"/>
<dbReference type="RefSeq" id="WP_264323974.1">
    <property type="nucleotide sequence ID" value="NZ_JADEXQ010000012.1"/>
</dbReference>
<evidence type="ECO:0000313" key="15">
    <source>
        <dbReference type="EMBL" id="MBE9029153.1"/>
    </source>
</evidence>
<sequence length="766" mass="84765">MTTDKLEPLQSTVDFSETSETIRSPGHIQPHGLLFVLAEPDFTIVQISENVDDVLGISATNLLREPITQLIGTERLRDLQSCLEHGSDQTTPLKLTLHPADGPDQCWNAMIHRAPSGEVVLELEPWDAQVETQLADFFPRLQSMLKQIQQIHSLQAMAELIVTEVKQLTSFDRVMVYRFNPQGDGTVIAEVKQPQLAPLLGLRYPHTDIPMPARQLYQRKWLRLLRDINAVPAPLITTTEPATDDTAIAQLDMSDCSLRSHSPCHGSYLQNMDVMASMGISLLQEQKLWGLIVCHHATPKFVPYEIRAICEFMGHLMSTELIRQEANETLEYQLQLQTIQARLIENLAGITELVPALQSMSDDLLSVVGASGAAIVDGDTLALIGSTPTEAATLDLLDWVRQVGTEQFTSDQLVTNALPQQYPAAADYQAVASGLLAIVISPVPARYILWFRPELRQTVVWGRDVDQNPVIEVNGHPILSPQQSFAAWQETVQGQSAPWLACECHSATGIKAAIVEIVLRQANELATLNLELQRSNSELSAFAYVSSHDLQEPLRKIRAFGDRLKSRSGDRLDAKSQDYLRRMLDASQRAQILIDDLLTFSRVTSKAKPFSPVDLEQLISNVINDLEILIEQSGGTITVAAMPPIDADAFQMRQLFQNLLTNALKFSREAVPPIIAITATTSGDLVQIAVSDNGIGFEAKYRERIFQVFQRLHDRSQYEGTGIGLAICRKIVERHQGSLIASSQIGQGSTFTITLPRHPTAGSSHA</sequence>
<keyword evidence="4" id="KW-0600">Photoreceptor protein</keyword>
<dbReference type="CDD" id="cd00082">
    <property type="entry name" value="HisKA"/>
    <property type="match status" value="1"/>
</dbReference>
<dbReference type="Gene3D" id="3.30.450.20">
    <property type="entry name" value="PAS domain"/>
    <property type="match status" value="1"/>
</dbReference>
<comment type="caution">
    <text evidence="15">The sequence shown here is derived from an EMBL/GenBank/DDBJ whole genome shotgun (WGS) entry which is preliminary data.</text>
</comment>
<reference evidence="15" key="1">
    <citation type="submission" date="2020-10" db="EMBL/GenBank/DDBJ databases">
        <authorList>
            <person name="Castelo-Branco R."/>
            <person name="Eusebio N."/>
            <person name="Adriana R."/>
            <person name="Vieira A."/>
            <person name="Brugerolle De Fraissinette N."/>
            <person name="Rezende De Castro R."/>
            <person name="Schneider M.P."/>
            <person name="Vasconcelos V."/>
            <person name="Leao P.N."/>
        </authorList>
    </citation>
    <scope>NUCLEOTIDE SEQUENCE</scope>
    <source>
        <strain evidence="15">LEGE 11480</strain>
    </source>
</reference>
<feature type="compositionally biased region" description="Polar residues" evidence="12">
    <location>
        <begin position="8"/>
        <end position="22"/>
    </location>
</feature>
<evidence type="ECO:0000256" key="4">
    <source>
        <dbReference type="ARBA" id="ARBA00022543"/>
    </source>
</evidence>
<name>A0A928VK06_9CYAN</name>
<dbReference type="InterPro" id="IPR003661">
    <property type="entry name" value="HisK_dim/P_dom"/>
</dbReference>
<dbReference type="SUPFAM" id="SSF47384">
    <property type="entry name" value="Homodimeric domain of signal transducing histidine kinase"/>
    <property type="match status" value="1"/>
</dbReference>
<organism evidence="15 16">
    <name type="scientific">Romeriopsis navalis LEGE 11480</name>
    <dbReference type="NCBI Taxonomy" id="2777977"/>
    <lineage>
        <taxon>Bacteria</taxon>
        <taxon>Bacillati</taxon>
        <taxon>Cyanobacteriota</taxon>
        <taxon>Cyanophyceae</taxon>
        <taxon>Leptolyngbyales</taxon>
        <taxon>Leptolyngbyaceae</taxon>
        <taxon>Romeriopsis</taxon>
        <taxon>Romeriopsis navalis</taxon>
    </lineage>
</organism>
<evidence type="ECO:0000256" key="1">
    <source>
        <dbReference type="ARBA" id="ARBA00000085"/>
    </source>
</evidence>
<evidence type="ECO:0000256" key="3">
    <source>
        <dbReference type="ARBA" id="ARBA00012438"/>
    </source>
</evidence>
<dbReference type="Pfam" id="PF08446">
    <property type="entry name" value="PAS_2"/>
    <property type="match status" value="1"/>
</dbReference>
<dbReference type="Pfam" id="PF01590">
    <property type="entry name" value="GAF"/>
    <property type="match status" value="1"/>
</dbReference>
<dbReference type="SUPFAM" id="SSF55874">
    <property type="entry name" value="ATPase domain of HSP90 chaperone/DNA topoisomerase II/histidine kinase"/>
    <property type="match status" value="1"/>
</dbReference>
<dbReference type="GO" id="GO:0009881">
    <property type="term" value="F:photoreceptor activity"/>
    <property type="evidence" value="ECO:0007669"/>
    <property type="project" value="UniProtKB-KW"/>
</dbReference>
<dbReference type="Pfam" id="PF00512">
    <property type="entry name" value="HisKA"/>
    <property type="match status" value="1"/>
</dbReference>
<dbReference type="Pfam" id="PF02518">
    <property type="entry name" value="HATPase_c"/>
    <property type="match status" value="1"/>
</dbReference>
<dbReference type="InterPro" id="IPR003594">
    <property type="entry name" value="HATPase_dom"/>
</dbReference>
<evidence type="ECO:0000259" key="13">
    <source>
        <dbReference type="PROSITE" id="PS50046"/>
    </source>
</evidence>
<dbReference type="Gene3D" id="1.10.287.130">
    <property type="match status" value="1"/>
</dbReference>
<dbReference type="Gene3D" id="3.30.450.40">
    <property type="match status" value="1"/>
</dbReference>
<dbReference type="InterPro" id="IPR003018">
    <property type="entry name" value="GAF"/>
</dbReference>
<evidence type="ECO:0000256" key="8">
    <source>
        <dbReference type="ARBA" id="ARBA00022777"/>
    </source>
</evidence>
<dbReference type="InterPro" id="IPR052162">
    <property type="entry name" value="Sensor_kinase/Photoreceptor"/>
</dbReference>
<dbReference type="InterPro" id="IPR013654">
    <property type="entry name" value="PAS_2"/>
</dbReference>